<organism evidence="1 2">
    <name type="scientific">Babesia ovata</name>
    <dbReference type="NCBI Taxonomy" id="189622"/>
    <lineage>
        <taxon>Eukaryota</taxon>
        <taxon>Sar</taxon>
        <taxon>Alveolata</taxon>
        <taxon>Apicomplexa</taxon>
        <taxon>Aconoidasida</taxon>
        <taxon>Piroplasmida</taxon>
        <taxon>Babesiidae</taxon>
        <taxon>Babesia</taxon>
    </lineage>
</organism>
<dbReference type="VEuPathDB" id="PiroplasmaDB:BOVATA_034210"/>
<accession>A0A2H6KG04</accession>
<keyword evidence="2" id="KW-1185">Reference proteome</keyword>
<gene>
    <name evidence="1" type="ORF">BOVATA_034210</name>
</gene>
<evidence type="ECO:0000313" key="1">
    <source>
        <dbReference type="EMBL" id="GBE61928.1"/>
    </source>
</evidence>
<dbReference type="RefSeq" id="XP_028868171.1">
    <property type="nucleotide sequence ID" value="XM_029012338.1"/>
</dbReference>
<dbReference type="EMBL" id="BDSA01000003">
    <property type="protein sequence ID" value="GBE61928.1"/>
    <property type="molecule type" value="Genomic_DNA"/>
</dbReference>
<dbReference type="GeneID" id="39875698"/>
<dbReference type="Proteomes" id="UP000236319">
    <property type="component" value="Unassembled WGS sequence"/>
</dbReference>
<proteinExistence type="predicted"/>
<comment type="caution">
    <text evidence="1">The sequence shown here is derived from an EMBL/GenBank/DDBJ whole genome shotgun (WGS) entry which is preliminary data.</text>
</comment>
<reference evidence="1 2" key="1">
    <citation type="journal article" date="2017" name="BMC Genomics">
        <title>Whole-genome assembly of Babesia ovata and comparative genomics between closely related pathogens.</title>
        <authorList>
            <person name="Yamagishi J."/>
            <person name="Asada M."/>
            <person name="Hakimi H."/>
            <person name="Tanaka T.Q."/>
            <person name="Sugimoto C."/>
            <person name="Kawazu S."/>
        </authorList>
    </citation>
    <scope>NUCLEOTIDE SEQUENCE [LARGE SCALE GENOMIC DNA]</scope>
    <source>
        <strain evidence="1 2">Miyake</strain>
    </source>
</reference>
<evidence type="ECO:0000313" key="2">
    <source>
        <dbReference type="Proteomes" id="UP000236319"/>
    </source>
</evidence>
<dbReference type="AlphaFoldDB" id="A0A2H6KG04"/>
<sequence length="223" mass="25155">MCSVMSMILLFCPKPPVTHKIGVAKSVYIIVEAWKALAEGQPFDAIGFHCGSALLTDTVKSSLLTLRSSATATDERLTPLERTIEDAEQAEVAFTGSKLLLRRAGSSEYDHHLGVFIRHHPVRALGHVSALLGYLGLKHYLVYEFLEVRRFDYWRLRAGSDDAVVGSGWVEVVEGKIDLLLLVQRVPELIADFRTPDPVYHLPALLRIDRLFVRHRHIRVLRH</sequence>
<name>A0A2H6KG04_9APIC</name>
<protein>
    <submittedName>
        <fullName evidence="1">Nucleotide exchange factor SIL1, putative</fullName>
    </submittedName>
</protein>